<dbReference type="InterPro" id="IPR003675">
    <property type="entry name" value="Rce1/LyrA-like_dom"/>
</dbReference>
<keyword evidence="5" id="KW-1185">Reference proteome</keyword>
<sequence length="197" mass="21879">MKTCFAGKGIKVLILYLYQYGNAAIVSSFQAGKLSLAVTILCQLLYLTSVILLVRKSPSQVSHKKRLAWFFLCLSLMVVLSILIGLMSPVHSGNQETLIDVQNQVPFLIFGLFLVNASLVEEVVYRGYLWDLFPEPYQALLGTSLIFALAHHPTSLSAWAVYPGLGLCLGIMRQQTDLYGAMVLHVLWNLLVFLLTA</sequence>
<feature type="domain" description="CAAX prenyl protease 2/Lysostaphin resistance protein A-like" evidence="3">
    <location>
        <begin position="106"/>
        <end position="191"/>
    </location>
</feature>
<dbReference type="EMBL" id="JBEPLO010000047">
    <property type="protein sequence ID" value="MET3559285.1"/>
    <property type="molecule type" value="Genomic_DNA"/>
</dbReference>
<evidence type="ECO:0000256" key="2">
    <source>
        <dbReference type="SAM" id="Phobius"/>
    </source>
</evidence>
<proteinExistence type="inferred from homology"/>
<comment type="similarity">
    <text evidence="1">Belongs to the UPF0177 family.</text>
</comment>
<dbReference type="GO" id="GO:0008233">
    <property type="term" value="F:peptidase activity"/>
    <property type="evidence" value="ECO:0007669"/>
    <property type="project" value="UniProtKB-KW"/>
</dbReference>
<keyword evidence="4" id="KW-0378">Hydrolase</keyword>
<accession>A0ABV2FL25</accession>
<feature type="transmembrane region" description="Helical" evidence="2">
    <location>
        <begin position="107"/>
        <end position="125"/>
    </location>
</feature>
<evidence type="ECO:0000256" key="1">
    <source>
        <dbReference type="ARBA" id="ARBA00009067"/>
    </source>
</evidence>
<dbReference type="Pfam" id="PF02517">
    <property type="entry name" value="Rce1-like"/>
    <property type="match status" value="1"/>
</dbReference>
<protein>
    <submittedName>
        <fullName evidence="4">Membrane protease YdiL (CAAX protease family)</fullName>
    </submittedName>
</protein>
<feature type="transmembrane region" description="Helical" evidence="2">
    <location>
        <begin position="12"/>
        <end position="30"/>
    </location>
</feature>
<dbReference type="InterPro" id="IPR052710">
    <property type="entry name" value="CAAX_protease"/>
</dbReference>
<reference evidence="4 5" key="1">
    <citation type="submission" date="2024-06" db="EMBL/GenBank/DDBJ databases">
        <title>Genomic Encyclopedia of Type Strains, Phase IV (KMG-IV): sequencing the most valuable type-strain genomes for metagenomic binning, comparative biology and taxonomic classification.</title>
        <authorList>
            <person name="Goeker M."/>
        </authorList>
    </citation>
    <scope>NUCLEOTIDE SEQUENCE [LARGE SCALE GENOMIC DNA]</scope>
    <source>
        <strain evidence="4 5">DSM 28303</strain>
    </source>
</reference>
<keyword evidence="2" id="KW-0472">Membrane</keyword>
<name>A0ABV2FL25_9STRE</name>
<comment type="caution">
    <text evidence="4">The sequence shown here is derived from an EMBL/GenBank/DDBJ whole genome shotgun (WGS) entry which is preliminary data.</text>
</comment>
<gene>
    <name evidence="4" type="ORF">ABID29_002439</name>
</gene>
<keyword evidence="2" id="KW-0812">Transmembrane</keyword>
<evidence type="ECO:0000313" key="5">
    <source>
        <dbReference type="Proteomes" id="UP001549122"/>
    </source>
</evidence>
<dbReference type="PANTHER" id="PTHR36435:SF1">
    <property type="entry name" value="CAAX AMINO TERMINAL PROTEASE FAMILY PROTEIN"/>
    <property type="match status" value="1"/>
</dbReference>
<evidence type="ECO:0000313" key="4">
    <source>
        <dbReference type="EMBL" id="MET3559285.1"/>
    </source>
</evidence>
<feature type="transmembrane region" description="Helical" evidence="2">
    <location>
        <begin position="36"/>
        <end position="55"/>
    </location>
</feature>
<feature type="transmembrane region" description="Helical" evidence="2">
    <location>
        <begin position="137"/>
        <end position="158"/>
    </location>
</feature>
<evidence type="ECO:0000259" key="3">
    <source>
        <dbReference type="Pfam" id="PF02517"/>
    </source>
</evidence>
<dbReference type="PANTHER" id="PTHR36435">
    <property type="entry name" value="SLR1288 PROTEIN"/>
    <property type="match status" value="1"/>
</dbReference>
<feature type="transmembrane region" description="Helical" evidence="2">
    <location>
        <begin position="178"/>
        <end position="196"/>
    </location>
</feature>
<dbReference type="Proteomes" id="UP001549122">
    <property type="component" value="Unassembled WGS sequence"/>
</dbReference>
<keyword evidence="2" id="KW-1133">Transmembrane helix</keyword>
<dbReference type="RefSeq" id="WP_354366367.1">
    <property type="nucleotide sequence ID" value="NZ_JBEPLO010000047.1"/>
</dbReference>
<dbReference type="GO" id="GO:0006508">
    <property type="term" value="P:proteolysis"/>
    <property type="evidence" value="ECO:0007669"/>
    <property type="project" value="UniProtKB-KW"/>
</dbReference>
<feature type="transmembrane region" description="Helical" evidence="2">
    <location>
        <begin position="67"/>
        <end position="87"/>
    </location>
</feature>
<organism evidence="4 5">
    <name type="scientific">Streptococcus rupicaprae</name>
    <dbReference type="NCBI Taxonomy" id="759619"/>
    <lineage>
        <taxon>Bacteria</taxon>
        <taxon>Bacillati</taxon>
        <taxon>Bacillota</taxon>
        <taxon>Bacilli</taxon>
        <taxon>Lactobacillales</taxon>
        <taxon>Streptococcaceae</taxon>
        <taxon>Streptococcus</taxon>
    </lineage>
</organism>
<keyword evidence="4" id="KW-0645">Protease</keyword>